<evidence type="ECO:0000313" key="1">
    <source>
        <dbReference type="EMBL" id="KAF1955538.1"/>
    </source>
</evidence>
<dbReference type="OrthoDB" id="10624727at2759"/>
<sequence>MALQGLVLEAQLSKVRSRGHSSPRFGLGGTALQGMVLKGMVLKGMVLQGMVLKGMVLKGMVLRGMVLRGMVLRGIMHAQRTLNPKGFGFQLALRYWLSLLLSNKETMSLCHFVRI</sequence>
<reference evidence="1" key="1">
    <citation type="journal article" date="2020" name="Stud. Mycol.">
        <title>101 Dothideomycetes genomes: a test case for predicting lifestyles and emergence of pathogens.</title>
        <authorList>
            <person name="Haridas S."/>
            <person name="Albert R."/>
            <person name="Binder M."/>
            <person name="Bloem J."/>
            <person name="Labutti K."/>
            <person name="Salamov A."/>
            <person name="Andreopoulos B."/>
            <person name="Baker S."/>
            <person name="Barry K."/>
            <person name="Bills G."/>
            <person name="Bluhm B."/>
            <person name="Cannon C."/>
            <person name="Castanera R."/>
            <person name="Culley D."/>
            <person name="Daum C."/>
            <person name="Ezra D."/>
            <person name="Gonzalez J."/>
            <person name="Henrissat B."/>
            <person name="Kuo A."/>
            <person name="Liang C."/>
            <person name="Lipzen A."/>
            <person name="Lutzoni F."/>
            <person name="Magnuson J."/>
            <person name="Mondo S."/>
            <person name="Nolan M."/>
            <person name="Ohm R."/>
            <person name="Pangilinan J."/>
            <person name="Park H.-J."/>
            <person name="Ramirez L."/>
            <person name="Alfaro M."/>
            <person name="Sun H."/>
            <person name="Tritt A."/>
            <person name="Yoshinaga Y."/>
            <person name="Zwiers L.-H."/>
            <person name="Turgeon B."/>
            <person name="Goodwin S."/>
            <person name="Spatafora J."/>
            <person name="Crous P."/>
            <person name="Grigoriev I."/>
        </authorList>
    </citation>
    <scope>NUCLEOTIDE SEQUENCE</scope>
    <source>
        <strain evidence="1">CBS 675.92</strain>
    </source>
</reference>
<dbReference type="EMBL" id="ML976994">
    <property type="protein sequence ID" value="KAF1955538.1"/>
    <property type="molecule type" value="Genomic_DNA"/>
</dbReference>
<protein>
    <submittedName>
        <fullName evidence="1">Uncharacterized protein</fullName>
    </submittedName>
</protein>
<name>A0A6A5TT09_9PLEO</name>
<accession>A0A6A5TT09</accession>
<dbReference type="SUPFAM" id="SSF141571">
    <property type="entry name" value="Pentapeptide repeat-like"/>
    <property type="match status" value="1"/>
</dbReference>
<dbReference type="Gene3D" id="2.160.20.80">
    <property type="entry name" value="E3 ubiquitin-protein ligase SopA"/>
    <property type="match status" value="1"/>
</dbReference>
<organism evidence="1 2">
    <name type="scientific">Byssothecium circinans</name>
    <dbReference type="NCBI Taxonomy" id="147558"/>
    <lineage>
        <taxon>Eukaryota</taxon>
        <taxon>Fungi</taxon>
        <taxon>Dikarya</taxon>
        <taxon>Ascomycota</taxon>
        <taxon>Pezizomycotina</taxon>
        <taxon>Dothideomycetes</taxon>
        <taxon>Pleosporomycetidae</taxon>
        <taxon>Pleosporales</taxon>
        <taxon>Massarineae</taxon>
        <taxon>Massarinaceae</taxon>
        <taxon>Byssothecium</taxon>
    </lineage>
</organism>
<evidence type="ECO:0000313" key="2">
    <source>
        <dbReference type="Proteomes" id="UP000800035"/>
    </source>
</evidence>
<proteinExistence type="predicted"/>
<dbReference type="Proteomes" id="UP000800035">
    <property type="component" value="Unassembled WGS sequence"/>
</dbReference>
<gene>
    <name evidence="1" type="ORF">CC80DRAFT_505423</name>
</gene>
<dbReference type="AlphaFoldDB" id="A0A6A5TT09"/>
<keyword evidence="2" id="KW-1185">Reference proteome</keyword>